<gene>
    <name evidence="5" type="ORF">JOC48_000680</name>
</gene>
<accession>A0ABS2MWD0</accession>
<sequence>MKVTIGDVANKAGVSKTTVSRILNGNFNHNTEETKKRVLEAIEELKYRPNSLAKGLKSMRTNVIGIVLSSFKNTFWATVLEGVEDTCRELGYNIMICSSGDDPELEEEYIREFQMRQVDGIVINPTALNTKLYNELVEIKFPMVVINRKVNDLHAHNVVVDNIRGAFMAVDHLLKNGRKHVAAFAYKNKYVSTWQERLEGYRAALLANGYSSSNFKIVEIDKEEISVKESIIRFVEENPDIDGIFSTNNVITLEIFEVLKEMNLKIPEEIAIVSYDETDWAKHLDPSLTTVRQPAYDLGKVSAKLLIDTIQSKKFDPNKVILQPDLIVRKSSSKP</sequence>
<evidence type="ECO:0000259" key="4">
    <source>
        <dbReference type="PROSITE" id="PS50932"/>
    </source>
</evidence>
<dbReference type="PROSITE" id="PS50932">
    <property type="entry name" value="HTH_LACI_2"/>
    <property type="match status" value="1"/>
</dbReference>
<evidence type="ECO:0000313" key="6">
    <source>
        <dbReference type="Proteomes" id="UP001296943"/>
    </source>
</evidence>
<dbReference type="InterPro" id="IPR001761">
    <property type="entry name" value="Peripla_BP/Lac1_sug-bd_dom"/>
</dbReference>
<dbReference type="Gene3D" id="3.40.50.2300">
    <property type="match status" value="2"/>
</dbReference>
<proteinExistence type="predicted"/>
<keyword evidence="6" id="KW-1185">Reference proteome</keyword>
<dbReference type="InterPro" id="IPR010982">
    <property type="entry name" value="Lambda_DNA-bd_dom_sf"/>
</dbReference>
<organism evidence="5 6">
    <name type="scientific">Aquibacillus albus</name>
    <dbReference type="NCBI Taxonomy" id="1168171"/>
    <lineage>
        <taxon>Bacteria</taxon>
        <taxon>Bacillati</taxon>
        <taxon>Bacillota</taxon>
        <taxon>Bacilli</taxon>
        <taxon>Bacillales</taxon>
        <taxon>Bacillaceae</taxon>
        <taxon>Aquibacillus</taxon>
    </lineage>
</organism>
<reference evidence="5 6" key="1">
    <citation type="submission" date="2021-01" db="EMBL/GenBank/DDBJ databases">
        <title>Genomic Encyclopedia of Type Strains, Phase IV (KMG-IV): sequencing the most valuable type-strain genomes for metagenomic binning, comparative biology and taxonomic classification.</title>
        <authorList>
            <person name="Goeker M."/>
        </authorList>
    </citation>
    <scope>NUCLEOTIDE SEQUENCE [LARGE SCALE GENOMIC DNA]</scope>
    <source>
        <strain evidence="5 6">DSM 23711</strain>
    </source>
</reference>
<feature type="domain" description="HTH lacI-type" evidence="4">
    <location>
        <begin position="3"/>
        <end position="58"/>
    </location>
</feature>
<dbReference type="SUPFAM" id="SSF47413">
    <property type="entry name" value="lambda repressor-like DNA-binding domains"/>
    <property type="match status" value="1"/>
</dbReference>
<dbReference type="PRINTS" id="PR00036">
    <property type="entry name" value="HTHLACI"/>
</dbReference>
<dbReference type="EMBL" id="JAFBDR010000002">
    <property type="protein sequence ID" value="MBM7570202.1"/>
    <property type="molecule type" value="Genomic_DNA"/>
</dbReference>
<protein>
    <submittedName>
        <fullName evidence="5">DNA-binding LacI/PurR family transcriptional regulator</fullName>
    </submittedName>
</protein>
<dbReference type="Pfam" id="PF00532">
    <property type="entry name" value="Peripla_BP_1"/>
    <property type="match status" value="1"/>
</dbReference>
<dbReference type="SUPFAM" id="SSF53822">
    <property type="entry name" value="Periplasmic binding protein-like I"/>
    <property type="match status" value="1"/>
</dbReference>
<evidence type="ECO:0000313" key="5">
    <source>
        <dbReference type="EMBL" id="MBM7570202.1"/>
    </source>
</evidence>
<dbReference type="Pfam" id="PF00356">
    <property type="entry name" value="LacI"/>
    <property type="match status" value="1"/>
</dbReference>
<dbReference type="CDD" id="cd19977">
    <property type="entry name" value="PBP1_EndR-like"/>
    <property type="match status" value="1"/>
</dbReference>
<keyword evidence="2 5" id="KW-0238">DNA-binding</keyword>
<evidence type="ECO:0000256" key="1">
    <source>
        <dbReference type="ARBA" id="ARBA00023015"/>
    </source>
</evidence>
<dbReference type="InterPro" id="IPR000843">
    <property type="entry name" value="HTH_LacI"/>
</dbReference>
<dbReference type="Gene3D" id="1.10.260.40">
    <property type="entry name" value="lambda repressor-like DNA-binding domains"/>
    <property type="match status" value="1"/>
</dbReference>
<name>A0ABS2MWD0_9BACI</name>
<keyword evidence="1" id="KW-0805">Transcription regulation</keyword>
<dbReference type="PANTHER" id="PTHR30146:SF109">
    <property type="entry name" value="HTH-TYPE TRANSCRIPTIONAL REGULATOR GALS"/>
    <property type="match status" value="1"/>
</dbReference>
<dbReference type="InterPro" id="IPR028082">
    <property type="entry name" value="Peripla_BP_I"/>
</dbReference>
<dbReference type="PANTHER" id="PTHR30146">
    <property type="entry name" value="LACI-RELATED TRANSCRIPTIONAL REPRESSOR"/>
    <property type="match status" value="1"/>
</dbReference>
<dbReference type="Proteomes" id="UP001296943">
    <property type="component" value="Unassembled WGS sequence"/>
</dbReference>
<dbReference type="RefSeq" id="WP_204497624.1">
    <property type="nucleotide sequence ID" value="NZ_JAFBDR010000002.1"/>
</dbReference>
<dbReference type="PROSITE" id="PS00356">
    <property type="entry name" value="HTH_LACI_1"/>
    <property type="match status" value="1"/>
</dbReference>
<dbReference type="CDD" id="cd01392">
    <property type="entry name" value="HTH_LacI"/>
    <property type="match status" value="1"/>
</dbReference>
<comment type="caution">
    <text evidence="5">The sequence shown here is derived from an EMBL/GenBank/DDBJ whole genome shotgun (WGS) entry which is preliminary data.</text>
</comment>
<evidence type="ECO:0000256" key="3">
    <source>
        <dbReference type="ARBA" id="ARBA00023163"/>
    </source>
</evidence>
<dbReference type="SMART" id="SM00354">
    <property type="entry name" value="HTH_LACI"/>
    <property type="match status" value="1"/>
</dbReference>
<evidence type="ECO:0000256" key="2">
    <source>
        <dbReference type="ARBA" id="ARBA00023125"/>
    </source>
</evidence>
<dbReference type="GO" id="GO:0003677">
    <property type="term" value="F:DNA binding"/>
    <property type="evidence" value="ECO:0007669"/>
    <property type="project" value="UniProtKB-KW"/>
</dbReference>
<keyword evidence="3" id="KW-0804">Transcription</keyword>